<accession>A0A3N6PH58</accession>
<dbReference type="Proteomes" id="UP000269154">
    <property type="component" value="Unassembled WGS sequence"/>
</dbReference>
<evidence type="ECO:0000256" key="2">
    <source>
        <dbReference type="SAM" id="SignalP"/>
    </source>
</evidence>
<dbReference type="InterPro" id="IPR025478">
    <property type="entry name" value="COP23"/>
</dbReference>
<feature type="signal peptide" evidence="2">
    <location>
        <begin position="1"/>
        <end position="29"/>
    </location>
</feature>
<protein>
    <submittedName>
        <fullName evidence="3">Uncharacterized protein</fullName>
    </submittedName>
</protein>
<dbReference type="EMBL" id="RCBY01000027">
    <property type="protein sequence ID" value="RQH49082.1"/>
    <property type="molecule type" value="Genomic_DNA"/>
</dbReference>
<dbReference type="OrthoDB" id="461554at2"/>
<feature type="region of interest" description="Disordered" evidence="1">
    <location>
        <begin position="39"/>
        <end position="58"/>
    </location>
</feature>
<evidence type="ECO:0000313" key="3">
    <source>
        <dbReference type="EMBL" id="RQH49082.1"/>
    </source>
</evidence>
<keyword evidence="4" id="KW-1185">Reference proteome</keyword>
<reference evidence="3 4" key="1">
    <citation type="journal article" date="2018" name="ACS Chem. Biol.">
        <title>Ketoreductase domain dysfunction expands chemodiversity: malyngamide biosynthesis in the cyanobacterium Okeania hirsuta.</title>
        <authorList>
            <person name="Moss N.A."/>
            <person name="Leao T."/>
            <person name="Rankin M."/>
            <person name="McCullough T.M."/>
            <person name="Qu P."/>
            <person name="Korobeynikov A."/>
            <person name="Smith J.L."/>
            <person name="Gerwick L."/>
            <person name="Gerwick W.H."/>
        </authorList>
    </citation>
    <scope>NUCLEOTIDE SEQUENCE [LARGE SCALE GENOMIC DNA]</scope>
    <source>
        <strain evidence="3 4">PAB10Feb10-1</strain>
    </source>
</reference>
<dbReference type="AlphaFoldDB" id="A0A3N6PH58"/>
<organism evidence="3 4">
    <name type="scientific">Okeania hirsuta</name>
    <dbReference type="NCBI Taxonomy" id="1458930"/>
    <lineage>
        <taxon>Bacteria</taxon>
        <taxon>Bacillati</taxon>
        <taxon>Cyanobacteriota</taxon>
        <taxon>Cyanophyceae</taxon>
        <taxon>Oscillatoriophycideae</taxon>
        <taxon>Oscillatoriales</taxon>
        <taxon>Microcoleaceae</taxon>
        <taxon>Okeania</taxon>
    </lineage>
</organism>
<comment type="caution">
    <text evidence="3">The sequence shown here is derived from an EMBL/GenBank/DDBJ whole genome shotgun (WGS) entry which is preliminary data.</text>
</comment>
<feature type="chain" id="PRO_5018159591" evidence="2">
    <location>
        <begin position="30"/>
        <end position="265"/>
    </location>
</feature>
<dbReference type="Pfam" id="PF14218">
    <property type="entry name" value="COP23"/>
    <property type="match status" value="1"/>
</dbReference>
<evidence type="ECO:0000313" key="4">
    <source>
        <dbReference type="Proteomes" id="UP000269154"/>
    </source>
</evidence>
<sequence>MEHRKILPMVCAVAIAAQLLVIKVQSSFAQLTNSNTTVTQLSTSDDEPDNNPTPSVNPKKIRYSRRYAYKYKFDCTPENQTALVIYQARRSRQGEIVTSWKEATKRPLIQWTKGGSVEFGDKYTPEARCQAVTDRFNQHFIQGEKPKMPPLSEGVVNGMAVVCAAKAGGCNSSNLLWTLRNNNRATNGKILMNLVSSLRGNASASLIIESSDVVENKSLEWVEKLSVIDGLKASSVNQEKMLEVDMEKLIFQVIEEQKKMENQEF</sequence>
<proteinExistence type="predicted"/>
<evidence type="ECO:0000256" key="1">
    <source>
        <dbReference type="SAM" id="MobiDB-lite"/>
    </source>
</evidence>
<keyword evidence="2" id="KW-0732">Signal</keyword>
<name>A0A3N6PH58_9CYAN</name>
<dbReference type="RefSeq" id="WP_124154427.1">
    <property type="nucleotide sequence ID" value="NZ_CAWOLW010000190.1"/>
</dbReference>
<gene>
    <name evidence="3" type="ORF">D5R40_07205</name>
</gene>